<reference evidence="5" key="1">
    <citation type="journal article" date="2019" name="Int. J. Syst. Evol. Microbiol.">
        <title>The Global Catalogue of Microorganisms (GCM) 10K type strain sequencing project: providing services to taxonomists for standard genome sequencing and annotation.</title>
        <authorList>
            <consortium name="The Broad Institute Genomics Platform"/>
            <consortium name="The Broad Institute Genome Sequencing Center for Infectious Disease"/>
            <person name="Wu L."/>
            <person name="Ma J."/>
        </authorList>
    </citation>
    <scope>NUCLEOTIDE SEQUENCE [LARGE SCALE GENOMIC DNA]</scope>
    <source>
        <strain evidence="5">CGMCC 1.19032</strain>
    </source>
</reference>
<keyword evidence="2" id="KW-1133">Transmembrane helix</keyword>
<name>A0ABV9MV73_9ENTE</name>
<dbReference type="InterPro" id="IPR052906">
    <property type="entry name" value="Type_IV_Methyl-Rstrct_Enzyme"/>
</dbReference>
<feature type="transmembrane region" description="Helical" evidence="2">
    <location>
        <begin position="9"/>
        <end position="29"/>
    </location>
</feature>
<dbReference type="InterPro" id="IPR011335">
    <property type="entry name" value="Restrct_endonuc-II-like"/>
</dbReference>
<dbReference type="PANTHER" id="PTHR30015:SF6">
    <property type="entry name" value="SLL1429 PROTEIN"/>
    <property type="match status" value="1"/>
</dbReference>
<evidence type="ECO:0000256" key="1">
    <source>
        <dbReference type="ARBA" id="ARBA00022801"/>
    </source>
</evidence>
<dbReference type="Proteomes" id="UP001595969">
    <property type="component" value="Unassembled WGS sequence"/>
</dbReference>
<evidence type="ECO:0000256" key="2">
    <source>
        <dbReference type="SAM" id="Phobius"/>
    </source>
</evidence>
<dbReference type="SUPFAM" id="SSF52980">
    <property type="entry name" value="Restriction endonuclease-like"/>
    <property type="match status" value="1"/>
</dbReference>
<gene>
    <name evidence="4" type="ORF">ACFO5I_09195</name>
</gene>
<dbReference type="RefSeq" id="WP_204652820.1">
    <property type="nucleotide sequence ID" value="NZ_JAFBFD010000002.1"/>
</dbReference>
<keyword evidence="4" id="KW-0540">Nuclease</keyword>
<comment type="caution">
    <text evidence="4">The sequence shown here is derived from an EMBL/GenBank/DDBJ whole genome shotgun (WGS) entry which is preliminary data.</text>
</comment>
<proteinExistence type="predicted"/>
<keyword evidence="1" id="KW-0378">Hydrolase</keyword>
<evidence type="ECO:0000313" key="5">
    <source>
        <dbReference type="Proteomes" id="UP001595969"/>
    </source>
</evidence>
<dbReference type="PANTHER" id="PTHR30015">
    <property type="entry name" value="MRR RESTRICTION SYSTEM PROTEIN"/>
    <property type="match status" value="1"/>
</dbReference>
<keyword evidence="4" id="KW-0255">Endonuclease</keyword>
<dbReference type="InterPro" id="IPR007560">
    <property type="entry name" value="Restrct_endonuc_IV_Mrr"/>
</dbReference>
<evidence type="ECO:0000313" key="4">
    <source>
        <dbReference type="EMBL" id="MFC4719901.1"/>
    </source>
</evidence>
<dbReference type="GO" id="GO:0004519">
    <property type="term" value="F:endonuclease activity"/>
    <property type="evidence" value="ECO:0007669"/>
    <property type="project" value="UniProtKB-KW"/>
</dbReference>
<keyword evidence="5" id="KW-1185">Reference proteome</keyword>
<sequence>MKKKQENELIHFATIGILMVIASFVYPAFAAIRKIGFLAIALGLIPLFYAVISQKKRFSQAKLQEIDKMSGFEFEQYCYFLLLNSGYDSAVTTNDGPDQGVDVIATKNKEKYAFQCKRWNKKVGNKAIQEIYAGKDYYGLQHAIVITNPSFTDSAKQLAKKLNVQLWDRDTLAKQIETYHYKKR</sequence>
<evidence type="ECO:0000259" key="3">
    <source>
        <dbReference type="Pfam" id="PF04471"/>
    </source>
</evidence>
<dbReference type="Pfam" id="PF04471">
    <property type="entry name" value="Mrr_cat"/>
    <property type="match status" value="1"/>
</dbReference>
<keyword evidence="2" id="KW-0472">Membrane</keyword>
<feature type="domain" description="Restriction endonuclease type IV Mrr" evidence="3">
    <location>
        <begin position="66"/>
        <end position="174"/>
    </location>
</feature>
<dbReference type="Gene3D" id="3.40.1350.10">
    <property type="match status" value="1"/>
</dbReference>
<dbReference type="EMBL" id="JBHSGS010000049">
    <property type="protein sequence ID" value="MFC4719901.1"/>
    <property type="molecule type" value="Genomic_DNA"/>
</dbReference>
<dbReference type="InterPro" id="IPR011856">
    <property type="entry name" value="tRNA_endonuc-like_dom_sf"/>
</dbReference>
<accession>A0ABV9MV73</accession>
<organism evidence="4 5">
    <name type="scientific">Enterococcus lemanii</name>
    <dbReference type="NCBI Taxonomy" id="1159752"/>
    <lineage>
        <taxon>Bacteria</taxon>
        <taxon>Bacillati</taxon>
        <taxon>Bacillota</taxon>
        <taxon>Bacilli</taxon>
        <taxon>Lactobacillales</taxon>
        <taxon>Enterococcaceae</taxon>
        <taxon>Enterococcus</taxon>
    </lineage>
</organism>
<protein>
    <submittedName>
        <fullName evidence="4">Restriction endonuclease</fullName>
    </submittedName>
</protein>
<keyword evidence="2" id="KW-0812">Transmembrane</keyword>
<feature type="transmembrane region" description="Helical" evidence="2">
    <location>
        <begin position="35"/>
        <end position="52"/>
    </location>
</feature>